<evidence type="ECO:0000313" key="2">
    <source>
        <dbReference type="EMBL" id="KAD4585046.1"/>
    </source>
</evidence>
<feature type="transmembrane region" description="Helical" evidence="1">
    <location>
        <begin position="493"/>
        <end position="516"/>
    </location>
</feature>
<comment type="caution">
    <text evidence="2">The sequence shown here is derived from an EMBL/GenBank/DDBJ whole genome shotgun (WGS) entry which is preliminary data.</text>
</comment>
<dbReference type="Proteomes" id="UP000326396">
    <property type="component" value="Linkage Group LG2"/>
</dbReference>
<dbReference type="EMBL" id="SZYD01000012">
    <property type="protein sequence ID" value="KAD4585046.1"/>
    <property type="molecule type" value="Genomic_DNA"/>
</dbReference>
<sequence>MKAVKELKTVDHHFIHYNLAKQAGELVNDTVLSKLTSKIRILVANVSSLMVELSCDTPYTLCSTMCDGRESSLGESFSLRTKRRYQERRLNLTVKSLGNLKTPSQNYFFVLLIVVDFNWIGEVLILEPATLLLLEDLGSIPYNQEGKHNKCPVSRQRLREHAVAIPEISDFWLCDDYSVTLCFPATTGDQRPTVGYGVRVPLWVRMTETVRASRRVLIELITAPAKVNYAGTLLDGTQFDYNRDRESHSNLLSVKFYVEFLSCVTVKDICKDGGKFKKIVKEVEKWENPKDLDEITKRTTYVLANKESPPITNHPRRNARVTHPIYIKGMVVVFCLFLSSLVLIGFRSAHEPQPAWDGLRRMRGQARKTTGLPIRRQMAPRDEPDTVHEVGESSQQAEFRAQLRQVTLDLQGTRLELQESRAIGEDTRTTVFEILTYHLLLMEQMNALDAGSQVWRAMIEERMRRTMIQGMIAAFWQRVIVMMGVLEGMSLEARLLCVAIGLVIIAMVLDGLWYFLR</sequence>
<keyword evidence="3" id="KW-1185">Reference proteome</keyword>
<proteinExistence type="predicted"/>
<evidence type="ECO:0000256" key="1">
    <source>
        <dbReference type="SAM" id="Phobius"/>
    </source>
</evidence>
<dbReference type="AlphaFoldDB" id="A0A5N6NB00"/>
<accession>A0A5N6NB00</accession>
<gene>
    <name evidence="2" type="ORF">E3N88_22647</name>
</gene>
<keyword evidence="1" id="KW-0472">Membrane</keyword>
<evidence type="ECO:0000313" key="3">
    <source>
        <dbReference type="Proteomes" id="UP000326396"/>
    </source>
</evidence>
<reference evidence="2 3" key="1">
    <citation type="submission" date="2019-05" db="EMBL/GenBank/DDBJ databases">
        <title>Mikania micrantha, genome provides insights into the molecular mechanism of rapid growth.</title>
        <authorList>
            <person name="Liu B."/>
        </authorList>
    </citation>
    <scope>NUCLEOTIDE SEQUENCE [LARGE SCALE GENOMIC DNA]</scope>
    <source>
        <strain evidence="2">NLD-2019</strain>
        <tissue evidence="2">Leaf</tissue>
    </source>
</reference>
<name>A0A5N6NB00_9ASTR</name>
<keyword evidence="1" id="KW-0812">Transmembrane</keyword>
<keyword evidence="1" id="KW-1133">Transmembrane helix</keyword>
<protein>
    <submittedName>
        <fullName evidence="2">Uncharacterized protein</fullName>
    </submittedName>
</protein>
<feature type="transmembrane region" description="Helical" evidence="1">
    <location>
        <begin position="466"/>
        <end position="487"/>
    </location>
</feature>
<feature type="transmembrane region" description="Helical" evidence="1">
    <location>
        <begin position="325"/>
        <end position="346"/>
    </location>
</feature>
<organism evidence="2 3">
    <name type="scientific">Mikania micrantha</name>
    <name type="common">bitter vine</name>
    <dbReference type="NCBI Taxonomy" id="192012"/>
    <lineage>
        <taxon>Eukaryota</taxon>
        <taxon>Viridiplantae</taxon>
        <taxon>Streptophyta</taxon>
        <taxon>Embryophyta</taxon>
        <taxon>Tracheophyta</taxon>
        <taxon>Spermatophyta</taxon>
        <taxon>Magnoliopsida</taxon>
        <taxon>eudicotyledons</taxon>
        <taxon>Gunneridae</taxon>
        <taxon>Pentapetalae</taxon>
        <taxon>asterids</taxon>
        <taxon>campanulids</taxon>
        <taxon>Asterales</taxon>
        <taxon>Asteraceae</taxon>
        <taxon>Asteroideae</taxon>
        <taxon>Heliantheae alliance</taxon>
        <taxon>Eupatorieae</taxon>
        <taxon>Mikania</taxon>
    </lineage>
</organism>